<dbReference type="RefSeq" id="WP_125715926.1">
    <property type="nucleotide sequence ID" value="NZ_JBHTOP010000028.1"/>
</dbReference>
<dbReference type="Proteomes" id="UP001597267">
    <property type="component" value="Unassembled WGS sequence"/>
</dbReference>
<dbReference type="CDD" id="cd13128">
    <property type="entry name" value="MATE_Wzx_like"/>
    <property type="match status" value="1"/>
</dbReference>
<accession>A0ABW4JBB9</accession>
<evidence type="ECO:0000313" key="7">
    <source>
        <dbReference type="EMBL" id="MFD1672921.1"/>
    </source>
</evidence>
<evidence type="ECO:0000256" key="5">
    <source>
        <dbReference type="ARBA" id="ARBA00023136"/>
    </source>
</evidence>
<evidence type="ECO:0000256" key="2">
    <source>
        <dbReference type="ARBA" id="ARBA00022475"/>
    </source>
</evidence>
<feature type="transmembrane region" description="Helical" evidence="6">
    <location>
        <begin position="411"/>
        <end position="429"/>
    </location>
</feature>
<dbReference type="InterPro" id="IPR050833">
    <property type="entry name" value="Poly_Biosynth_Transport"/>
</dbReference>
<feature type="transmembrane region" description="Helical" evidence="6">
    <location>
        <begin position="249"/>
        <end position="269"/>
    </location>
</feature>
<dbReference type="Pfam" id="PF01943">
    <property type="entry name" value="Polysacc_synt"/>
    <property type="match status" value="1"/>
</dbReference>
<keyword evidence="3 6" id="KW-0812">Transmembrane</keyword>
<feature type="transmembrane region" description="Helical" evidence="6">
    <location>
        <begin position="84"/>
        <end position="105"/>
    </location>
</feature>
<proteinExistence type="predicted"/>
<gene>
    <name evidence="7" type="ORF">ACFQ5M_12535</name>
</gene>
<keyword evidence="5 6" id="KW-0472">Membrane</keyword>
<evidence type="ECO:0000256" key="6">
    <source>
        <dbReference type="SAM" id="Phobius"/>
    </source>
</evidence>
<evidence type="ECO:0000256" key="1">
    <source>
        <dbReference type="ARBA" id="ARBA00004651"/>
    </source>
</evidence>
<feature type="transmembrane region" description="Helical" evidence="6">
    <location>
        <begin position="435"/>
        <end position="457"/>
    </location>
</feature>
<dbReference type="PANTHER" id="PTHR30250:SF11">
    <property type="entry name" value="O-ANTIGEN TRANSPORTER-RELATED"/>
    <property type="match status" value="1"/>
</dbReference>
<organism evidence="7 8">
    <name type="scientific">Agrilactobacillus yilanensis</name>
    <dbReference type="NCBI Taxonomy" id="2485997"/>
    <lineage>
        <taxon>Bacteria</taxon>
        <taxon>Bacillati</taxon>
        <taxon>Bacillota</taxon>
        <taxon>Bacilli</taxon>
        <taxon>Lactobacillales</taxon>
        <taxon>Lactobacillaceae</taxon>
        <taxon>Agrilactobacillus</taxon>
    </lineage>
</organism>
<protein>
    <submittedName>
        <fullName evidence="7">Flippase</fullName>
    </submittedName>
</protein>
<feature type="transmembrane region" description="Helical" evidence="6">
    <location>
        <begin position="7"/>
        <end position="28"/>
    </location>
</feature>
<comment type="caution">
    <text evidence="7">The sequence shown here is derived from an EMBL/GenBank/DDBJ whole genome shotgun (WGS) entry which is preliminary data.</text>
</comment>
<feature type="transmembrane region" description="Helical" evidence="6">
    <location>
        <begin position="281"/>
        <end position="302"/>
    </location>
</feature>
<dbReference type="EMBL" id="JBHTOP010000028">
    <property type="protein sequence ID" value="MFD1672921.1"/>
    <property type="molecule type" value="Genomic_DNA"/>
</dbReference>
<feature type="transmembrane region" description="Helical" evidence="6">
    <location>
        <begin position="40"/>
        <end position="63"/>
    </location>
</feature>
<name>A0ABW4JBB9_9LACO</name>
<evidence type="ECO:0000256" key="4">
    <source>
        <dbReference type="ARBA" id="ARBA00022989"/>
    </source>
</evidence>
<comment type="subcellular location">
    <subcellularLocation>
        <location evidence="1">Cell membrane</location>
        <topology evidence="1">Multi-pass membrane protein</topology>
    </subcellularLocation>
</comment>
<reference evidence="8" key="1">
    <citation type="journal article" date="2019" name="Int. J. Syst. Evol. Microbiol.">
        <title>The Global Catalogue of Microorganisms (GCM) 10K type strain sequencing project: providing services to taxonomists for standard genome sequencing and annotation.</title>
        <authorList>
            <consortium name="The Broad Institute Genomics Platform"/>
            <consortium name="The Broad Institute Genome Sequencing Center for Infectious Disease"/>
            <person name="Wu L."/>
            <person name="Ma J."/>
        </authorList>
    </citation>
    <scope>NUCLEOTIDE SEQUENCE [LARGE SCALE GENOMIC DNA]</scope>
    <source>
        <strain evidence="8">CCM 8896</strain>
    </source>
</reference>
<evidence type="ECO:0000256" key="3">
    <source>
        <dbReference type="ARBA" id="ARBA00022692"/>
    </source>
</evidence>
<feature type="transmembrane region" description="Helical" evidence="6">
    <location>
        <begin position="351"/>
        <end position="374"/>
    </location>
</feature>
<dbReference type="InterPro" id="IPR002797">
    <property type="entry name" value="Polysacc_synth"/>
</dbReference>
<feature type="transmembrane region" description="Helical" evidence="6">
    <location>
        <begin position="164"/>
        <end position="183"/>
    </location>
</feature>
<keyword evidence="2" id="KW-1003">Cell membrane</keyword>
<feature type="transmembrane region" description="Helical" evidence="6">
    <location>
        <begin position="380"/>
        <end position="399"/>
    </location>
</feature>
<feature type="transmembrane region" description="Helical" evidence="6">
    <location>
        <begin position="204"/>
        <end position="223"/>
    </location>
</feature>
<dbReference type="PANTHER" id="PTHR30250">
    <property type="entry name" value="PST FAMILY PREDICTED COLANIC ACID TRANSPORTER"/>
    <property type="match status" value="1"/>
</dbReference>
<keyword evidence="4 6" id="KW-1133">Transmembrane helix</keyword>
<sequence length="475" mass="54047">MKVLKNYLWNAFYQLFLIIVPVITMPYITRVLGQTNNGIYAFTYSNVQYFILLGSLGVSLYGNREIAYLRKDRKATTDAFWSIFFMRLVTIIVAMVAFFIFLTFTGNYRPYYLAQGLAIIAAMLDVSYLFMGFENFRITVIRNFIVKLLSLILIFTLVKQRSDLTVYILIVAGSTLFGNLTLWPYLKRYVDRPIFKDLTYKKHFLESLSLLIPQVATQVYVLLNKTMVGLMVSVSASGFYNYADNITKILLSVVTAVATVMLPHAANAYAQGDEAGVRKYLYLAFQFASFLAVPLAFGLAAIAPKFAVLYLSKAFSEVGTLIVIEAAVVILIAWSNVIGIQYLMATHQNRAYTISIIFGAGTNIVLNIPMIMLWQTPGAMVSTVISEFAVTLYQIFAIRKQVKISKLFQDQWKYFLGGIIMFIGVRFLHDRWIMTYKQLIVEVAIGIVIYFVLIFILRPQVLKTAKDFLRQRKKA</sequence>
<keyword evidence="8" id="KW-1185">Reference proteome</keyword>
<feature type="transmembrane region" description="Helical" evidence="6">
    <location>
        <begin position="140"/>
        <end position="158"/>
    </location>
</feature>
<feature type="transmembrane region" description="Helical" evidence="6">
    <location>
        <begin position="322"/>
        <end position="344"/>
    </location>
</feature>
<feature type="transmembrane region" description="Helical" evidence="6">
    <location>
        <begin position="111"/>
        <end position="133"/>
    </location>
</feature>
<evidence type="ECO:0000313" key="8">
    <source>
        <dbReference type="Proteomes" id="UP001597267"/>
    </source>
</evidence>